<keyword evidence="1" id="KW-0175">Coiled coil</keyword>
<dbReference type="Proteomes" id="UP001600941">
    <property type="component" value="Unassembled WGS sequence"/>
</dbReference>
<evidence type="ECO:0000256" key="1">
    <source>
        <dbReference type="SAM" id="Coils"/>
    </source>
</evidence>
<feature type="region of interest" description="Disordered" evidence="2">
    <location>
        <begin position="58"/>
        <end position="85"/>
    </location>
</feature>
<dbReference type="EMBL" id="BAABZQ010000001">
    <property type="protein sequence ID" value="GAA6500292.1"/>
    <property type="molecule type" value="Genomic_DNA"/>
</dbReference>
<reference evidence="3 4" key="1">
    <citation type="submission" date="2024-04" db="EMBL/GenBank/DDBJ databases">
        <title>Defined microbial consortia suppress multidrug-resistant proinflammatory Enterobacteriaceae via ecological control.</title>
        <authorList>
            <person name="Furuichi M."/>
            <person name="Kawaguchi T."/>
            <person name="Pust M."/>
            <person name="Yasuma K."/>
            <person name="Plichta D."/>
            <person name="Hasegawa N."/>
            <person name="Ohya T."/>
            <person name="Bhattarai S."/>
            <person name="Sasajima S."/>
            <person name="Aoto Y."/>
            <person name="Tuganbaev T."/>
            <person name="Yaginuma M."/>
            <person name="Ueda M."/>
            <person name="Okahashi N."/>
            <person name="Amafuji K."/>
            <person name="Kiridooshi Y."/>
            <person name="Sugita K."/>
            <person name="Strazar M."/>
            <person name="Skelly A."/>
            <person name="Suda W."/>
            <person name="Hattori M."/>
            <person name="Nakamoto N."/>
            <person name="Caballero S."/>
            <person name="Norman J."/>
            <person name="Olle B."/>
            <person name="Tanoue T."/>
            <person name="Arita M."/>
            <person name="Bucci V."/>
            <person name="Atarashi K."/>
            <person name="Xavier R."/>
            <person name="Honda K."/>
        </authorList>
    </citation>
    <scope>NUCLEOTIDE SEQUENCE [LARGE SCALE GENOMIC DNA]</scope>
    <source>
        <strain evidence="4">k34-0107-D12</strain>
    </source>
</reference>
<accession>A0ABQ0BUS7</accession>
<evidence type="ECO:0000313" key="3">
    <source>
        <dbReference type="EMBL" id="GAA6500292.1"/>
    </source>
</evidence>
<proteinExistence type="predicted"/>
<sequence>MANNKIDRINKEIAKTREKITEYQNKLKGLEAQKTEAENLEIVQLVRAMRMTPQELNAMLSGGGIPGMTVTPAEENEQEENADEE</sequence>
<dbReference type="RefSeq" id="WP_323730600.1">
    <property type="nucleotide sequence ID" value="NZ_BAABZQ010000001.1"/>
</dbReference>
<protein>
    <submittedName>
        <fullName evidence="3">DUF4315 family protein</fullName>
    </submittedName>
</protein>
<keyword evidence="4" id="KW-1185">Reference proteome</keyword>
<feature type="coiled-coil region" evidence="1">
    <location>
        <begin position="6"/>
        <end position="40"/>
    </location>
</feature>
<dbReference type="Pfam" id="PF14193">
    <property type="entry name" value="DUF4315"/>
    <property type="match status" value="1"/>
</dbReference>
<feature type="compositionally biased region" description="Acidic residues" evidence="2">
    <location>
        <begin position="74"/>
        <end position="85"/>
    </location>
</feature>
<evidence type="ECO:0000256" key="2">
    <source>
        <dbReference type="SAM" id="MobiDB-lite"/>
    </source>
</evidence>
<comment type="caution">
    <text evidence="3">The sequence shown here is derived from an EMBL/GenBank/DDBJ whole genome shotgun (WGS) entry which is preliminary data.</text>
</comment>
<dbReference type="InterPro" id="IPR025464">
    <property type="entry name" value="DUF4315"/>
</dbReference>
<evidence type="ECO:0000313" key="4">
    <source>
        <dbReference type="Proteomes" id="UP001600941"/>
    </source>
</evidence>
<organism evidence="3 4">
    <name type="scientific">Blautia parvula</name>
    <dbReference type="NCBI Taxonomy" id="2877527"/>
    <lineage>
        <taxon>Bacteria</taxon>
        <taxon>Bacillati</taxon>
        <taxon>Bacillota</taxon>
        <taxon>Clostridia</taxon>
        <taxon>Lachnospirales</taxon>
        <taxon>Lachnospiraceae</taxon>
        <taxon>Blautia</taxon>
    </lineage>
</organism>
<gene>
    <name evidence="3" type="ORF">K340107D12_31080</name>
</gene>
<name>A0ABQ0BUS7_9FIRM</name>